<sequence>MKRQVSEREYIYIYMNDSDHFILSSGIEFHEFMAGIPIQIHNILLLKHRFEESHFNMHTFLEYADKELIDKLLAEDVYGYGDFCWIDFTNEENVNLLNGQEIAELLYLGHMKSHLHIPFYGKLNNQFAYLAGDDGHFNKVYYRHWDHFFSMLGSTIAGKVNNQKEKSLFPIRKKKMVHPIPKEILMPFIDHMKEGMVISIENMLKNRSVIEIPVWIIGDLIDMDQMYDEYEQLNESRKPDGKIVFDRKTEKWEAYIPSKI</sequence>
<evidence type="ECO:0000313" key="2">
    <source>
        <dbReference type="Proteomes" id="UP001596147"/>
    </source>
</evidence>
<proteinExistence type="predicted"/>
<dbReference type="Proteomes" id="UP001596147">
    <property type="component" value="Unassembled WGS sequence"/>
</dbReference>
<protein>
    <submittedName>
        <fullName evidence="1">Uncharacterized protein</fullName>
    </submittedName>
</protein>
<dbReference type="RefSeq" id="WP_382351983.1">
    <property type="nucleotide sequence ID" value="NZ_JBHSMC010000014.1"/>
</dbReference>
<reference evidence="2" key="1">
    <citation type="journal article" date="2019" name="Int. J. Syst. Evol. Microbiol.">
        <title>The Global Catalogue of Microorganisms (GCM) 10K type strain sequencing project: providing services to taxonomists for standard genome sequencing and annotation.</title>
        <authorList>
            <consortium name="The Broad Institute Genomics Platform"/>
            <consortium name="The Broad Institute Genome Sequencing Center for Infectious Disease"/>
            <person name="Wu L."/>
            <person name="Ma J."/>
        </authorList>
    </citation>
    <scope>NUCLEOTIDE SEQUENCE [LARGE SCALE GENOMIC DNA]</scope>
    <source>
        <strain evidence="2">CGMCC 1.12237</strain>
    </source>
</reference>
<evidence type="ECO:0000313" key="1">
    <source>
        <dbReference type="EMBL" id="MFC5465521.1"/>
    </source>
</evidence>
<keyword evidence="2" id="KW-1185">Reference proteome</keyword>
<name>A0ABW0LJR7_9BACI</name>
<gene>
    <name evidence="1" type="ORF">ACFPM4_12240</name>
</gene>
<accession>A0ABW0LJR7</accession>
<comment type="caution">
    <text evidence="1">The sequence shown here is derived from an EMBL/GenBank/DDBJ whole genome shotgun (WGS) entry which is preliminary data.</text>
</comment>
<organism evidence="1 2">
    <name type="scientific">Lederbergia graminis</name>
    <dbReference type="NCBI Taxonomy" id="735518"/>
    <lineage>
        <taxon>Bacteria</taxon>
        <taxon>Bacillati</taxon>
        <taxon>Bacillota</taxon>
        <taxon>Bacilli</taxon>
        <taxon>Bacillales</taxon>
        <taxon>Bacillaceae</taxon>
        <taxon>Lederbergia</taxon>
    </lineage>
</organism>
<dbReference type="EMBL" id="JBHSMC010000014">
    <property type="protein sequence ID" value="MFC5465521.1"/>
    <property type="molecule type" value="Genomic_DNA"/>
</dbReference>